<organism evidence="2 3">
    <name type="scientific">Mycoplasmopsis fermentans (strain ATCC 19989 / NBRC 14854 / NCTC 10117 / PG18)</name>
    <name type="common">Mycoplasma fermentans</name>
    <dbReference type="NCBI Taxonomy" id="496833"/>
    <lineage>
        <taxon>Bacteria</taxon>
        <taxon>Bacillati</taxon>
        <taxon>Mycoplasmatota</taxon>
        <taxon>Mycoplasmoidales</taxon>
        <taxon>Metamycoplasmataceae</taxon>
        <taxon>Mycoplasmopsis</taxon>
    </lineage>
</organism>
<feature type="domain" description="GIY-YIG" evidence="1">
    <location>
        <begin position="79"/>
        <end position="157"/>
    </location>
</feature>
<evidence type="ECO:0000259" key="1">
    <source>
        <dbReference type="PROSITE" id="PS50164"/>
    </source>
</evidence>
<keyword evidence="3" id="KW-1185">Reference proteome</keyword>
<reference evidence="2 3" key="1">
    <citation type="journal article" date="2009" name="Curr. Microbiol.">
        <title>Molecular cloning and expression of a novel cholinephosphotransferase involved in glycoglycerophospholipid biosynthesis of Mycoplasma fermentans.</title>
        <authorList>
            <person name="Ishida N."/>
            <person name="Irikura D."/>
            <person name="Matsuda K."/>
            <person name="Sato S."/>
            <person name="Asano K."/>
        </authorList>
    </citation>
    <scope>NUCLEOTIDE SEQUENCE [LARGE SCALE GENOMIC DNA]</scope>
    <source>
        <strain evidence="3">ATCC 19989 / NBRC 14854 / NCTC 10117 / PG18</strain>
    </source>
</reference>
<dbReference type="KEGG" id="mfp:MBIO_0618"/>
<dbReference type="AlphaFoldDB" id="C4XFG1"/>
<dbReference type="PROSITE" id="PS50164">
    <property type="entry name" value="GIY_YIG"/>
    <property type="match status" value="1"/>
</dbReference>
<accession>C4XFG1</accession>
<dbReference type="InterPro" id="IPR000305">
    <property type="entry name" value="GIY-YIG_endonuc"/>
</dbReference>
<dbReference type="PATRIC" id="fig|496833.3.peg.209"/>
<name>C4XFG1_MYCFP</name>
<protein>
    <recommendedName>
        <fullName evidence="1">GIY-YIG domain-containing protein</fullName>
    </recommendedName>
</protein>
<proteinExistence type="predicted"/>
<dbReference type="eggNOG" id="ENOG5032BSR">
    <property type="taxonomic scope" value="Bacteria"/>
</dbReference>
<dbReference type="Proteomes" id="UP000006810">
    <property type="component" value="Chromosome"/>
</dbReference>
<dbReference type="HOGENOM" id="CLU_876666_0_0_14"/>
<dbReference type="Pfam" id="PF01541">
    <property type="entry name" value="GIY-YIG"/>
    <property type="match status" value="1"/>
</dbReference>
<sequence>MKVESYKKSNIFLLICDNLSMTTNTNKNSLTTTIQLILEDGTLDGILYLKTLRWPLGGIMLVSPRDKVTKLLDEYEECNNWGIYLLIAKDQVYVGQSSELKQRIEQHLLGKDWWEKVFLFTTSNNSLDKSGIDYLESKLIDKAKANNKLSSDNKKNGNKTNIDRFRETELKEYLNELIFLLDFINIDVFNDNTNKKNNLENVNLSNIIKPKSEEEIRSRSKQEIFSYIETKTKIDLKNNTYYSKYYDRKNYYWFTLKNNSVNSDLKLVLNDINSQEITILQIPAKKFEISDTKGTNKFQKTRSDNKFDLYINNVLFEKQNKIDFTEYVIDKIRYSSS</sequence>
<evidence type="ECO:0000313" key="2">
    <source>
        <dbReference type="EMBL" id="BAH69883.1"/>
    </source>
</evidence>
<gene>
    <name evidence="2" type="ordered locus">MBIO_0618</name>
</gene>
<evidence type="ECO:0000313" key="3">
    <source>
        <dbReference type="Proteomes" id="UP000006810"/>
    </source>
</evidence>
<dbReference type="EMBL" id="AP009608">
    <property type="protein sequence ID" value="BAH69883.1"/>
    <property type="molecule type" value="Genomic_DNA"/>
</dbReference>
<dbReference type="CDD" id="cd10447">
    <property type="entry name" value="GIY-YIG_unchar_2"/>
    <property type="match status" value="1"/>
</dbReference>